<comment type="catalytic activity">
    <reaction evidence="6">
        <text>pyridoxine 5'-phosphate + O2 = pyridoxal 5'-phosphate + H2O2</text>
        <dbReference type="Rhea" id="RHEA:15149"/>
        <dbReference type="ChEBI" id="CHEBI:15379"/>
        <dbReference type="ChEBI" id="CHEBI:16240"/>
        <dbReference type="ChEBI" id="CHEBI:58589"/>
        <dbReference type="ChEBI" id="CHEBI:597326"/>
        <dbReference type="EC" id="1.4.3.5"/>
    </reaction>
</comment>
<comment type="pathway">
    <text evidence="6">Cofactor metabolism; pyridoxal 5'-phosphate salvage; pyridoxal 5'-phosphate from pyridoxamine 5'-phosphate: step 1/1.</text>
</comment>
<evidence type="ECO:0000256" key="4">
    <source>
        <dbReference type="ARBA" id="ARBA00023002"/>
    </source>
</evidence>
<gene>
    <name evidence="6 11" type="primary">pdxH</name>
    <name evidence="11" type="ORF">FXF46_10480</name>
</gene>
<dbReference type="Pfam" id="PF10590">
    <property type="entry name" value="PNP_phzG_C"/>
    <property type="match status" value="1"/>
</dbReference>
<accession>A0AAP9JIC9</accession>
<feature type="domain" description="Pyridoxamine 5'-phosphate oxidase N-terminal" evidence="9">
    <location>
        <begin position="57"/>
        <end position="174"/>
    </location>
</feature>
<evidence type="ECO:0000256" key="7">
    <source>
        <dbReference type="PIRSR" id="PIRSR000190-2"/>
    </source>
</evidence>
<dbReference type="AlphaFoldDB" id="A0AAP9JIC9"/>
<comment type="function">
    <text evidence="6">Catalyzes the oxidation of either pyridoxine 5'-phosphate (PNP) or pyridoxamine 5'-phosphate (PMP) into pyridoxal 5'-phosphate (PLP).</text>
</comment>
<feature type="binding site" evidence="6">
    <location>
        <position position="141"/>
    </location>
    <ligand>
        <name>substrate</name>
    </ligand>
</feature>
<evidence type="ECO:0000256" key="2">
    <source>
        <dbReference type="ARBA" id="ARBA00022630"/>
    </source>
</evidence>
<dbReference type="NCBIfam" id="NF004231">
    <property type="entry name" value="PRK05679.1"/>
    <property type="match status" value="1"/>
</dbReference>
<evidence type="ECO:0000256" key="3">
    <source>
        <dbReference type="ARBA" id="ARBA00022643"/>
    </source>
</evidence>
<dbReference type="Pfam" id="PF01243">
    <property type="entry name" value="PNPOx_N"/>
    <property type="match status" value="1"/>
</dbReference>
<feature type="binding site" evidence="6 7">
    <location>
        <position position="213"/>
    </location>
    <ligand>
        <name>FMN</name>
        <dbReference type="ChEBI" id="CHEBI:58210"/>
    </ligand>
</feature>
<dbReference type="NCBIfam" id="TIGR00558">
    <property type="entry name" value="pdxH"/>
    <property type="match status" value="1"/>
</dbReference>
<evidence type="ECO:0000259" key="10">
    <source>
        <dbReference type="Pfam" id="PF10590"/>
    </source>
</evidence>
<keyword evidence="4 6" id="KW-0560">Oxidoreductase</keyword>
<evidence type="ECO:0000313" key="12">
    <source>
        <dbReference type="Proteomes" id="UP000323560"/>
    </source>
</evidence>
<feature type="binding site" evidence="6 7">
    <location>
        <position position="123"/>
    </location>
    <ligand>
        <name>FMN</name>
        <dbReference type="ChEBI" id="CHEBI:58210"/>
    </ligand>
</feature>
<dbReference type="HAMAP" id="MF_01629">
    <property type="entry name" value="PdxH"/>
    <property type="match status" value="1"/>
</dbReference>
<comment type="subunit">
    <text evidence="6">Homodimer.</text>
</comment>
<feature type="binding site" evidence="6">
    <location>
        <position position="84"/>
    </location>
    <ligand>
        <name>substrate</name>
    </ligand>
</feature>
<proteinExistence type="inferred from homology"/>
<organism evidence="11 12">
    <name type="scientific">Gluconobacter thailandicus</name>
    <dbReference type="NCBI Taxonomy" id="257438"/>
    <lineage>
        <taxon>Bacteria</taxon>
        <taxon>Pseudomonadati</taxon>
        <taxon>Pseudomonadota</taxon>
        <taxon>Alphaproteobacteria</taxon>
        <taxon>Acetobacterales</taxon>
        <taxon>Acetobacteraceae</taxon>
        <taxon>Gluconobacter</taxon>
    </lineage>
</organism>
<feature type="binding site" evidence="6">
    <location>
        <begin position="209"/>
        <end position="211"/>
    </location>
    <ligand>
        <name>substrate</name>
    </ligand>
</feature>
<feature type="binding site" evidence="6 7">
    <location>
        <position position="101"/>
    </location>
    <ligand>
        <name>FMN</name>
        <dbReference type="ChEBI" id="CHEBI:58210"/>
    </ligand>
</feature>
<dbReference type="GO" id="GO:0004733">
    <property type="term" value="F:pyridoxamine phosphate oxidase activity"/>
    <property type="evidence" value="ECO:0007669"/>
    <property type="project" value="UniProtKB-UniRule"/>
</dbReference>
<dbReference type="PANTHER" id="PTHR10851:SF0">
    <property type="entry name" value="PYRIDOXINE-5'-PHOSPHATE OXIDASE"/>
    <property type="match status" value="1"/>
</dbReference>
<keyword evidence="2 6" id="KW-0285">Flavoprotein</keyword>
<dbReference type="InterPro" id="IPR019576">
    <property type="entry name" value="Pyridoxamine_oxidase_dimer_C"/>
</dbReference>
<feature type="binding site" evidence="6">
    <location>
        <position position="145"/>
    </location>
    <ligand>
        <name>substrate</name>
    </ligand>
</feature>
<keyword evidence="3 6" id="KW-0288">FMN</keyword>
<protein>
    <recommendedName>
        <fullName evidence="6">Pyridoxine/pyridoxamine 5'-phosphate oxidase</fullName>
        <ecNumber evidence="6">1.4.3.5</ecNumber>
    </recommendedName>
    <alternativeName>
        <fullName evidence="6">PNP/PMP oxidase</fullName>
        <shortName evidence="6">PNPOx</shortName>
    </alternativeName>
    <alternativeName>
        <fullName evidence="6">Pyridoxal 5'-phosphate synthase</fullName>
    </alternativeName>
</protein>
<dbReference type="InterPro" id="IPR019740">
    <property type="entry name" value="Pyridox_Oxase_CS"/>
</dbReference>
<evidence type="ECO:0000256" key="1">
    <source>
        <dbReference type="ARBA" id="ARBA00007301"/>
    </source>
</evidence>
<dbReference type="PIRSF" id="PIRSF000190">
    <property type="entry name" value="Pyd_amn-ph_oxd"/>
    <property type="match status" value="1"/>
</dbReference>
<dbReference type="EC" id="1.4.3.5" evidence="6"/>
<feature type="binding site" evidence="6 7">
    <location>
        <begin position="79"/>
        <end position="84"/>
    </location>
    <ligand>
        <name>FMN</name>
        <dbReference type="ChEBI" id="CHEBI:58210"/>
    </ligand>
</feature>
<dbReference type="InterPro" id="IPR000659">
    <property type="entry name" value="Pyridox_Oxase"/>
</dbReference>
<evidence type="ECO:0000256" key="8">
    <source>
        <dbReference type="SAM" id="MobiDB-lite"/>
    </source>
</evidence>
<comment type="cofactor">
    <cofactor evidence="6 7">
        <name>FMN</name>
        <dbReference type="ChEBI" id="CHEBI:58210"/>
    </cofactor>
    <text evidence="6 7">Binds 1 FMN per subunit.</text>
</comment>
<keyword evidence="5 6" id="KW-0664">Pyridoxine biosynthesis</keyword>
<comment type="catalytic activity">
    <reaction evidence="6">
        <text>pyridoxamine 5'-phosphate + O2 + H2O = pyridoxal 5'-phosphate + H2O2 + NH4(+)</text>
        <dbReference type="Rhea" id="RHEA:15817"/>
        <dbReference type="ChEBI" id="CHEBI:15377"/>
        <dbReference type="ChEBI" id="CHEBI:15379"/>
        <dbReference type="ChEBI" id="CHEBI:16240"/>
        <dbReference type="ChEBI" id="CHEBI:28938"/>
        <dbReference type="ChEBI" id="CHEBI:58451"/>
        <dbReference type="ChEBI" id="CHEBI:597326"/>
        <dbReference type="EC" id="1.4.3.5"/>
    </reaction>
</comment>
<dbReference type="GO" id="GO:0010181">
    <property type="term" value="F:FMN binding"/>
    <property type="evidence" value="ECO:0007669"/>
    <property type="project" value="UniProtKB-UniRule"/>
</dbReference>
<dbReference type="PROSITE" id="PS01064">
    <property type="entry name" value="PYRIDOX_OXIDASE"/>
    <property type="match status" value="1"/>
</dbReference>
<comment type="similarity">
    <text evidence="1 6">Belongs to the pyridoxamine 5'-phosphate oxidase family.</text>
</comment>
<feature type="binding site" evidence="6 7">
    <location>
        <begin position="158"/>
        <end position="159"/>
    </location>
    <ligand>
        <name>FMN</name>
        <dbReference type="ChEBI" id="CHEBI:58210"/>
    </ligand>
</feature>
<feature type="binding site" evidence="6 7">
    <location>
        <begin position="94"/>
        <end position="95"/>
    </location>
    <ligand>
        <name>FMN</name>
        <dbReference type="ChEBI" id="CHEBI:58210"/>
    </ligand>
</feature>
<dbReference type="InterPro" id="IPR011576">
    <property type="entry name" value="Pyridox_Oxase_N"/>
</dbReference>
<feature type="binding site" evidence="6 7">
    <location>
        <position position="100"/>
    </location>
    <ligand>
        <name>FMN</name>
        <dbReference type="ChEBI" id="CHEBI:58210"/>
    </ligand>
</feature>
<dbReference type="Gene3D" id="2.30.110.10">
    <property type="entry name" value="Electron Transport, Fmn-binding Protein, Chain A"/>
    <property type="match status" value="1"/>
</dbReference>
<sequence length="230" mass="25595">MAGSVPGPGRNRYNSRSALSGPSPLLQETSMSTQPLIDLTADPFTLFAAWMSDAEASEPNDPNAMAVATSTPDGRPSLRMLLLKGADERGFVFYTNVESRKGGDLLANPHVALLFHWKSLRRQIRIEGPVTQVSDEEADAYFASRSPMSRLGAIASDQSRPLDDRSTFEERLKAAEEKYGTGPIPRPNNWTGFRVAPDAIEFWQDRPFRLHDRALWTRDGSGWNVTRLYP</sequence>
<dbReference type="InterPro" id="IPR012349">
    <property type="entry name" value="Split_barrel_FMN-bd"/>
</dbReference>
<reference evidence="11 12" key="1">
    <citation type="submission" date="2019-08" db="EMBL/GenBank/DDBJ databases">
        <title>Gluconobacter frateurii HD924 genome.</title>
        <authorList>
            <person name="Liu Y."/>
            <person name="Zhang P."/>
        </authorList>
    </citation>
    <scope>NUCLEOTIDE SEQUENCE [LARGE SCALE GENOMIC DNA]</scope>
    <source>
        <strain evidence="11 12">HD924</strain>
    </source>
</reference>
<feature type="compositionally biased region" description="Polar residues" evidence="8">
    <location>
        <begin position="12"/>
        <end position="27"/>
    </location>
</feature>
<evidence type="ECO:0000259" key="9">
    <source>
        <dbReference type="Pfam" id="PF01243"/>
    </source>
</evidence>
<dbReference type="EMBL" id="CP043043">
    <property type="protein sequence ID" value="QEH96676.1"/>
    <property type="molecule type" value="Genomic_DNA"/>
</dbReference>
<dbReference type="Proteomes" id="UP000323560">
    <property type="component" value="Chromosome"/>
</dbReference>
<dbReference type="PANTHER" id="PTHR10851">
    <property type="entry name" value="PYRIDOXINE-5-PHOSPHATE OXIDASE"/>
    <property type="match status" value="1"/>
</dbReference>
<feature type="region of interest" description="Disordered" evidence="8">
    <location>
        <begin position="1"/>
        <end position="27"/>
    </location>
</feature>
<feature type="domain" description="Pyridoxine 5'-phosphate oxidase dimerisation C-terminal" evidence="10">
    <location>
        <begin position="190"/>
        <end position="230"/>
    </location>
</feature>
<evidence type="ECO:0000256" key="6">
    <source>
        <dbReference type="HAMAP-Rule" id="MF_01629"/>
    </source>
</evidence>
<feature type="binding site" evidence="6">
    <location>
        <position position="149"/>
    </location>
    <ligand>
        <name>substrate</name>
    </ligand>
</feature>
<dbReference type="KEGG" id="gti:FXF46_10480"/>
<evidence type="ECO:0000256" key="5">
    <source>
        <dbReference type="ARBA" id="ARBA00023096"/>
    </source>
</evidence>
<dbReference type="SUPFAM" id="SSF50475">
    <property type="entry name" value="FMN-binding split barrel"/>
    <property type="match status" value="1"/>
</dbReference>
<evidence type="ECO:0000313" key="11">
    <source>
        <dbReference type="EMBL" id="QEH96676.1"/>
    </source>
</evidence>
<feature type="binding site" evidence="6 7">
    <location>
        <position position="203"/>
    </location>
    <ligand>
        <name>FMN</name>
        <dbReference type="ChEBI" id="CHEBI:58210"/>
    </ligand>
</feature>
<dbReference type="GO" id="GO:0008615">
    <property type="term" value="P:pyridoxine biosynthetic process"/>
    <property type="evidence" value="ECO:0007669"/>
    <property type="project" value="UniProtKB-UniRule"/>
</dbReference>
<comment type="pathway">
    <text evidence="6">Cofactor metabolism; pyridoxal 5'-phosphate salvage; pyridoxal 5'-phosphate from pyridoxine 5'-phosphate: step 1/1.</text>
</comment>
<name>A0AAP9JIC9_GLUTH</name>